<feature type="transmembrane region" description="Helical" evidence="2">
    <location>
        <begin position="401"/>
        <end position="426"/>
    </location>
</feature>
<feature type="transmembrane region" description="Helical" evidence="2">
    <location>
        <begin position="550"/>
        <end position="567"/>
    </location>
</feature>
<dbReference type="RefSeq" id="WP_253483729.1">
    <property type="nucleotide sequence ID" value="NZ_JALJXV010000011.1"/>
</dbReference>
<comment type="function">
    <text evidence="1">Part of the tripartite ATP-independent periplasmic (TRAP) transport system.</text>
</comment>
<reference evidence="4" key="1">
    <citation type="submission" date="2022-03" db="EMBL/GenBank/DDBJ databases">
        <title>Genomic Encyclopedia of Type Strains, Phase III (KMG-III): the genomes of soil and plant-associated and newly described type strains.</title>
        <authorList>
            <person name="Whitman W."/>
        </authorList>
    </citation>
    <scope>NUCLEOTIDE SEQUENCE</scope>
    <source>
        <strain evidence="4">ANL 6-2</strain>
    </source>
</reference>
<evidence type="ECO:0000313" key="5">
    <source>
        <dbReference type="Proteomes" id="UP001205843"/>
    </source>
</evidence>
<feature type="transmembrane region" description="Helical" evidence="2">
    <location>
        <begin position="7"/>
        <end position="25"/>
    </location>
</feature>
<dbReference type="InterPro" id="IPR011853">
    <property type="entry name" value="TRAP_DctM-Dct_fused"/>
</dbReference>
<dbReference type="Pfam" id="PF06808">
    <property type="entry name" value="DctM"/>
    <property type="match status" value="1"/>
</dbReference>
<accession>A0AAE3GAH6</accession>
<keyword evidence="2" id="KW-0472">Membrane</keyword>
<dbReference type="NCBIfam" id="TIGR02123">
    <property type="entry name" value="TRAP_fused"/>
    <property type="match status" value="1"/>
</dbReference>
<keyword evidence="2" id="KW-1133">Transmembrane helix</keyword>
<comment type="caution">
    <text evidence="4">The sequence shown here is derived from an EMBL/GenBank/DDBJ whole genome shotgun (WGS) entry which is preliminary data.</text>
</comment>
<sequence length="629" mass="67219">MLLLPSYVARALYILTAVAWCAVQYYQVIVSGYEYEIILLATHVCAAISLVLLSRSWRGHRREPGERIALLDVLFVLAITAVAVYLAMQGERLSMRMHGVSPVEFWDKALGAILLLLLLEACRRASGMILTVVGAIFILYAIYGAYLPTAIGHRGMEFRRFIDLQILSTSGVFGSPISASAQMIFYFVMVGAFLERSGASKLFTSIAYSMTARSWGGAGKASVVSSGLFGMISGSAVSNVLVAGTMTIPLMIRAGFKRYMAGAIEATASTGGQLAPPIMGAAAFIMAEMVGVPYVEVVKAAFVPAALYFLSIFMLVHAYSRRENLVPDNSYGFAQYSSEFRAYWHLLLPIVFMIVMLMNRYSLMLTGSATILVTILISQLRTSTRLTPKTIYQAVMSGTRVAADVAVPCAVAGIIVGTLVYTGLAVKLQQVILGFADGALLLTLFGAMIMTIVFGMGMPTAAAYLLGAILVAPGLQELGVPRLMAHLFIFYFAILSMVTPPVALCSYAAAGLAKANVWRLSVMAFVIAIPGFLIPFGFVQNPALALQGDFAESVRVILTVGIGVVTFSMAAGGYFFGMLAMPVRIVLCALSVLTIFPEPTTTTAGLIGIGLAAVVQLVRGRLVRGVSSP</sequence>
<keyword evidence="2" id="KW-0812">Transmembrane</keyword>
<comment type="subcellular location">
    <subcellularLocation>
        <location evidence="1">Cell inner membrane</location>
        <topology evidence="1">Multi-pass membrane protein</topology>
    </subcellularLocation>
</comment>
<evidence type="ECO:0000256" key="2">
    <source>
        <dbReference type="SAM" id="Phobius"/>
    </source>
</evidence>
<dbReference type="EMBL" id="JALJXV010000011">
    <property type="protein sequence ID" value="MCP1676737.1"/>
    <property type="molecule type" value="Genomic_DNA"/>
</dbReference>
<feature type="transmembrane region" description="Helical" evidence="2">
    <location>
        <begin position="432"/>
        <end position="454"/>
    </location>
</feature>
<feature type="transmembrane region" description="Helical" evidence="2">
    <location>
        <begin position="301"/>
        <end position="319"/>
    </location>
</feature>
<dbReference type="GO" id="GO:0005886">
    <property type="term" value="C:plasma membrane"/>
    <property type="evidence" value="ECO:0007669"/>
    <property type="project" value="UniProtKB-SubCell"/>
</dbReference>
<feature type="transmembrane region" description="Helical" evidence="2">
    <location>
        <begin position="125"/>
        <end position="146"/>
    </location>
</feature>
<keyword evidence="1" id="KW-1003">Cell membrane</keyword>
<evidence type="ECO:0000313" key="4">
    <source>
        <dbReference type="EMBL" id="MCP1676737.1"/>
    </source>
</evidence>
<feature type="transmembrane region" description="Helical" evidence="2">
    <location>
        <begin position="228"/>
        <end position="252"/>
    </location>
</feature>
<dbReference type="InterPro" id="IPR010656">
    <property type="entry name" value="DctM"/>
</dbReference>
<feature type="transmembrane region" description="Helical" evidence="2">
    <location>
        <begin position="461"/>
        <end position="476"/>
    </location>
</feature>
<dbReference type="AlphaFoldDB" id="A0AAE3GAH6"/>
<feature type="transmembrane region" description="Helical" evidence="2">
    <location>
        <begin position="37"/>
        <end position="57"/>
    </location>
</feature>
<proteinExistence type="predicted"/>
<evidence type="ECO:0000256" key="1">
    <source>
        <dbReference type="RuleBase" id="RU369079"/>
    </source>
</evidence>
<keyword evidence="1" id="KW-0997">Cell inner membrane</keyword>
<protein>
    <submittedName>
        <fullName evidence="4">TRAP transporter 4TM/12TM fusion protein</fullName>
    </submittedName>
</protein>
<feature type="transmembrane region" description="Helical" evidence="2">
    <location>
        <begin position="517"/>
        <end position="538"/>
    </location>
</feature>
<feature type="domain" description="TRAP C4-dicarboxylate transport system permease DctM subunit" evidence="3">
    <location>
        <begin position="114"/>
        <end position="548"/>
    </location>
</feature>
<evidence type="ECO:0000259" key="3">
    <source>
        <dbReference type="Pfam" id="PF06808"/>
    </source>
</evidence>
<feature type="transmembrane region" description="Helical" evidence="2">
    <location>
        <begin position="69"/>
        <end position="88"/>
    </location>
</feature>
<gene>
    <name evidence="4" type="ORF">J2T57_003910</name>
</gene>
<feature type="transmembrane region" description="Helical" evidence="2">
    <location>
        <begin position="273"/>
        <end position="295"/>
    </location>
</feature>
<keyword evidence="1" id="KW-0813">Transport</keyword>
<organism evidence="4 5">
    <name type="scientific">Natronocella acetinitrilica</name>
    <dbReference type="NCBI Taxonomy" id="414046"/>
    <lineage>
        <taxon>Bacteria</taxon>
        <taxon>Pseudomonadati</taxon>
        <taxon>Pseudomonadota</taxon>
        <taxon>Gammaproteobacteria</taxon>
        <taxon>Chromatiales</taxon>
        <taxon>Ectothiorhodospiraceae</taxon>
        <taxon>Natronocella</taxon>
    </lineage>
</organism>
<keyword evidence="5" id="KW-1185">Reference proteome</keyword>
<dbReference type="PANTHER" id="PTHR43849">
    <property type="entry name" value="BLL3936 PROTEIN"/>
    <property type="match status" value="1"/>
</dbReference>
<feature type="transmembrane region" description="Helical" evidence="2">
    <location>
        <begin position="166"/>
        <end position="194"/>
    </location>
</feature>
<feature type="transmembrane region" description="Helical" evidence="2">
    <location>
        <begin position="488"/>
        <end position="510"/>
    </location>
</feature>
<dbReference type="Proteomes" id="UP001205843">
    <property type="component" value="Unassembled WGS sequence"/>
</dbReference>
<dbReference type="PANTHER" id="PTHR43849:SF2">
    <property type="entry name" value="BLL3936 PROTEIN"/>
    <property type="match status" value="1"/>
</dbReference>
<feature type="transmembrane region" description="Helical" evidence="2">
    <location>
        <begin position="340"/>
        <end position="357"/>
    </location>
</feature>
<name>A0AAE3GAH6_9GAMM</name>
<dbReference type="GO" id="GO:0022857">
    <property type="term" value="F:transmembrane transporter activity"/>
    <property type="evidence" value="ECO:0007669"/>
    <property type="project" value="UniProtKB-UniRule"/>
</dbReference>
<feature type="transmembrane region" description="Helical" evidence="2">
    <location>
        <begin position="363"/>
        <end position="380"/>
    </location>
</feature>